<dbReference type="InterPro" id="IPR002125">
    <property type="entry name" value="CMP_dCMP_dom"/>
</dbReference>
<organism evidence="10 11">
    <name type="scientific">Caldanaerobius fijiensis DSM 17918</name>
    <dbReference type="NCBI Taxonomy" id="1121256"/>
    <lineage>
        <taxon>Bacteria</taxon>
        <taxon>Bacillati</taxon>
        <taxon>Bacillota</taxon>
        <taxon>Clostridia</taxon>
        <taxon>Thermoanaerobacterales</taxon>
        <taxon>Thermoanaerobacteraceae</taxon>
        <taxon>Caldanaerobius</taxon>
    </lineage>
</organism>
<evidence type="ECO:0000259" key="9">
    <source>
        <dbReference type="PROSITE" id="PS51747"/>
    </source>
</evidence>
<reference evidence="10 11" key="1">
    <citation type="submission" date="2016-11" db="EMBL/GenBank/DDBJ databases">
        <authorList>
            <person name="Jaros S."/>
            <person name="Januszkiewicz K."/>
            <person name="Wedrychowicz H."/>
        </authorList>
    </citation>
    <scope>NUCLEOTIDE SEQUENCE [LARGE SCALE GENOMIC DNA]</scope>
    <source>
        <strain evidence="10 11">DSM 17918</strain>
    </source>
</reference>
<dbReference type="PROSITE" id="PS51747">
    <property type="entry name" value="CYT_DCMP_DEAMINASES_2"/>
    <property type="match status" value="1"/>
</dbReference>
<dbReference type="PROSITE" id="PS00903">
    <property type="entry name" value="CYT_DCMP_DEAMINASES_1"/>
    <property type="match status" value="1"/>
</dbReference>
<dbReference type="EC" id="3.5.4.33" evidence="8"/>
<evidence type="ECO:0000256" key="7">
    <source>
        <dbReference type="ARBA" id="ARBA00048045"/>
    </source>
</evidence>
<keyword evidence="11" id="KW-1185">Reference proteome</keyword>
<comment type="cofactor">
    <cofactor evidence="8">
        <name>Zn(2+)</name>
        <dbReference type="ChEBI" id="CHEBI:29105"/>
    </cofactor>
    <text evidence="8">Binds 1 zinc ion per subunit.</text>
</comment>
<dbReference type="CDD" id="cd01285">
    <property type="entry name" value="nucleoside_deaminase"/>
    <property type="match status" value="1"/>
</dbReference>
<dbReference type="AlphaFoldDB" id="A0A1M4X739"/>
<evidence type="ECO:0000256" key="4">
    <source>
        <dbReference type="ARBA" id="ARBA00022723"/>
    </source>
</evidence>
<dbReference type="Proteomes" id="UP000184088">
    <property type="component" value="Unassembled WGS sequence"/>
</dbReference>
<evidence type="ECO:0000313" key="11">
    <source>
        <dbReference type="Proteomes" id="UP000184088"/>
    </source>
</evidence>
<feature type="binding site" evidence="8">
    <location>
        <position position="76"/>
    </location>
    <ligand>
        <name>Zn(2+)</name>
        <dbReference type="ChEBI" id="CHEBI:29105"/>
        <note>catalytic</note>
    </ligand>
</feature>
<dbReference type="HAMAP" id="MF_00972">
    <property type="entry name" value="tRNA_aden_deaminase"/>
    <property type="match status" value="1"/>
</dbReference>
<sequence>MDEALAEARKALEMDEVPVGAVIVKDGCIVGRGYNQREMKKDATAHAEILAIQDANIRLGGWRLNDCDMYVTLEPCPMCAGAIVLARIKRLFIGAMDPKAGACGSLMNIVQDERLNHRVEVIKGIKAEECSALLKDFFRKKRIKKL</sequence>
<gene>
    <name evidence="8" type="primary">tadA</name>
    <name evidence="10" type="ORF">SAMN02746089_00970</name>
</gene>
<dbReference type="InterPro" id="IPR058535">
    <property type="entry name" value="MafB19-deam"/>
</dbReference>
<feature type="domain" description="CMP/dCMP-type deaminase" evidence="9">
    <location>
        <begin position="1"/>
        <end position="106"/>
    </location>
</feature>
<evidence type="ECO:0000256" key="3">
    <source>
        <dbReference type="ARBA" id="ARBA00022694"/>
    </source>
</evidence>
<dbReference type="Pfam" id="PF14437">
    <property type="entry name" value="MafB19-deam"/>
    <property type="match status" value="1"/>
</dbReference>
<keyword evidence="4 8" id="KW-0479">Metal-binding</keyword>
<evidence type="ECO:0000256" key="2">
    <source>
        <dbReference type="ARBA" id="ARBA00011738"/>
    </source>
</evidence>
<dbReference type="EMBL" id="FQVH01000007">
    <property type="protein sequence ID" value="SHE89288.1"/>
    <property type="molecule type" value="Genomic_DNA"/>
</dbReference>
<feature type="binding site" evidence="8">
    <location>
        <position position="79"/>
    </location>
    <ligand>
        <name>Zn(2+)</name>
        <dbReference type="ChEBI" id="CHEBI:29105"/>
        <note>catalytic</note>
    </ligand>
</feature>
<dbReference type="GO" id="GO:0052717">
    <property type="term" value="F:tRNA-specific adenosine-34 deaminase activity"/>
    <property type="evidence" value="ECO:0007669"/>
    <property type="project" value="UniProtKB-UniRule"/>
</dbReference>
<dbReference type="NCBIfam" id="NF008113">
    <property type="entry name" value="PRK10860.1"/>
    <property type="match status" value="1"/>
</dbReference>
<keyword evidence="6 8" id="KW-0862">Zinc</keyword>
<dbReference type="Gene3D" id="3.40.140.10">
    <property type="entry name" value="Cytidine Deaminase, domain 2"/>
    <property type="match status" value="1"/>
</dbReference>
<dbReference type="InterPro" id="IPR028883">
    <property type="entry name" value="tRNA_aden_deaminase"/>
</dbReference>
<evidence type="ECO:0000256" key="5">
    <source>
        <dbReference type="ARBA" id="ARBA00022801"/>
    </source>
</evidence>
<dbReference type="FunFam" id="3.40.140.10:FF:000005">
    <property type="entry name" value="tRNA-specific adenosine deaminase"/>
    <property type="match status" value="1"/>
</dbReference>
<dbReference type="OrthoDB" id="9802676at2"/>
<dbReference type="STRING" id="1121256.SAMN02746089_00970"/>
<evidence type="ECO:0000256" key="1">
    <source>
        <dbReference type="ARBA" id="ARBA00010669"/>
    </source>
</evidence>
<dbReference type="GO" id="GO:0002100">
    <property type="term" value="P:tRNA wobble adenosine to inosine editing"/>
    <property type="evidence" value="ECO:0007669"/>
    <property type="project" value="UniProtKB-UniRule"/>
</dbReference>
<dbReference type="InterPro" id="IPR016192">
    <property type="entry name" value="APOBEC/CMP_deaminase_Zn-bd"/>
</dbReference>
<protein>
    <recommendedName>
        <fullName evidence="8">tRNA-specific adenosine deaminase</fullName>
        <ecNumber evidence="8">3.5.4.33</ecNumber>
    </recommendedName>
</protein>
<comment type="catalytic activity">
    <reaction evidence="7 8">
        <text>adenosine(34) in tRNA + H2O + H(+) = inosine(34) in tRNA + NH4(+)</text>
        <dbReference type="Rhea" id="RHEA:43168"/>
        <dbReference type="Rhea" id="RHEA-COMP:10373"/>
        <dbReference type="Rhea" id="RHEA-COMP:10374"/>
        <dbReference type="ChEBI" id="CHEBI:15377"/>
        <dbReference type="ChEBI" id="CHEBI:15378"/>
        <dbReference type="ChEBI" id="CHEBI:28938"/>
        <dbReference type="ChEBI" id="CHEBI:74411"/>
        <dbReference type="ChEBI" id="CHEBI:82852"/>
        <dbReference type="EC" id="3.5.4.33"/>
    </reaction>
</comment>
<dbReference type="SUPFAM" id="SSF53927">
    <property type="entry name" value="Cytidine deaminase-like"/>
    <property type="match status" value="1"/>
</dbReference>
<dbReference type="InterPro" id="IPR016193">
    <property type="entry name" value="Cytidine_deaminase-like"/>
</dbReference>
<dbReference type="PANTHER" id="PTHR11079:SF202">
    <property type="entry name" value="TRNA-SPECIFIC ADENOSINE DEAMINASE"/>
    <property type="match status" value="1"/>
</dbReference>
<comment type="function">
    <text evidence="8">Catalyzes the deamination of adenosine to inosine at the wobble position 34 of tRNA(Arg2).</text>
</comment>
<name>A0A1M4X739_9THEO</name>
<proteinExistence type="inferred from homology"/>
<dbReference type="GO" id="GO:0008270">
    <property type="term" value="F:zinc ion binding"/>
    <property type="evidence" value="ECO:0007669"/>
    <property type="project" value="UniProtKB-UniRule"/>
</dbReference>
<evidence type="ECO:0000313" key="10">
    <source>
        <dbReference type="EMBL" id="SHE89288.1"/>
    </source>
</evidence>
<feature type="active site" description="Proton donor" evidence="8">
    <location>
        <position position="48"/>
    </location>
</feature>
<accession>A0A1M4X739</accession>
<dbReference type="PANTHER" id="PTHR11079">
    <property type="entry name" value="CYTOSINE DEAMINASE FAMILY MEMBER"/>
    <property type="match status" value="1"/>
</dbReference>
<keyword evidence="3 8" id="KW-0819">tRNA processing</keyword>
<comment type="subunit">
    <text evidence="2 8">Homodimer.</text>
</comment>
<evidence type="ECO:0000256" key="6">
    <source>
        <dbReference type="ARBA" id="ARBA00022833"/>
    </source>
</evidence>
<evidence type="ECO:0000256" key="8">
    <source>
        <dbReference type="HAMAP-Rule" id="MF_00972"/>
    </source>
</evidence>
<feature type="binding site" evidence="8">
    <location>
        <position position="46"/>
    </location>
    <ligand>
        <name>Zn(2+)</name>
        <dbReference type="ChEBI" id="CHEBI:29105"/>
        <note>catalytic</note>
    </ligand>
</feature>
<keyword evidence="5 8" id="KW-0378">Hydrolase</keyword>
<comment type="similarity">
    <text evidence="1">Belongs to the cytidine and deoxycytidylate deaminase family. ADAT2 subfamily.</text>
</comment>